<evidence type="ECO:0000256" key="1">
    <source>
        <dbReference type="SAM" id="Phobius"/>
    </source>
</evidence>
<evidence type="ECO:0008006" key="4">
    <source>
        <dbReference type="Google" id="ProtNLM"/>
    </source>
</evidence>
<name>A0A1M5QB21_9FIRM</name>
<dbReference type="EMBL" id="FQXJ01000003">
    <property type="protein sequence ID" value="SHH11120.1"/>
    <property type="molecule type" value="Genomic_DNA"/>
</dbReference>
<dbReference type="AlphaFoldDB" id="A0A1M5QB21"/>
<keyword evidence="1" id="KW-0472">Membrane</keyword>
<dbReference type="SUPFAM" id="SSF53098">
    <property type="entry name" value="Ribonuclease H-like"/>
    <property type="match status" value="1"/>
</dbReference>
<gene>
    <name evidence="2" type="ORF">SAMN02746098_00195</name>
</gene>
<evidence type="ECO:0000313" key="3">
    <source>
        <dbReference type="Proteomes" id="UP000183954"/>
    </source>
</evidence>
<sequence length="84" mass="9066">METIMGGQRSSRIFHSKLHASGMKQSMSSVARCIDNGPMEGFWGILKRESITGTNSPTGSILFKPFLITSSIIIIGVYSAACIL</sequence>
<keyword evidence="3" id="KW-1185">Reference proteome</keyword>
<dbReference type="InterPro" id="IPR012337">
    <property type="entry name" value="RNaseH-like_sf"/>
</dbReference>
<dbReference type="STRING" id="1121420.SAMN02746098_00195"/>
<feature type="transmembrane region" description="Helical" evidence="1">
    <location>
        <begin position="61"/>
        <end position="83"/>
    </location>
</feature>
<keyword evidence="1" id="KW-0812">Transmembrane</keyword>
<accession>A0A1M5QB21</accession>
<proteinExistence type="predicted"/>
<dbReference type="Proteomes" id="UP000183954">
    <property type="component" value="Unassembled WGS sequence"/>
</dbReference>
<reference evidence="3" key="1">
    <citation type="submission" date="2016-11" db="EMBL/GenBank/DDBJ databases">
        <authorList>
            <person name="Varghese N."/>
            <person name="Submissions S."/>
        </authorList>
    </citation>
    <scope>NUCLEOTIDE SEQUENCE [LARGE SCALE GENOMIC DNA]</scope>
    <source>
        <strain evidence="3">DSM 15449</strain>
    </source>
</reference>
<organism evidence="2 3">
    <name type="scientific">Desulfosporosinus lacus DSM 15449</name>
    <dbReference type="NCBI Taxonomy" id="1121420"/>
    <lineage>
        <taxon>Bacteria</taxon>
        <taxon>Bacillati</taxon>
        <taxon>Bacillota</taxon>
        <taxon>Clostridia</taxon>
        <taxon>Eubacteriales</taxon>
        <taxon>Desulfitobacteriaceae</taxon>
        <taxon>Desulfosporosinus</taxon>
    </lineage>
</organism>
<protein>
    <recommendedName>
        <fullName evidence="4">Transposase</fullName>
    </recommendedName>
</protein>
<evidence type="ECO:0000313" key="2">
    <source>
        <dbReference type="EMBL" id="SHH11120.1"/>
    </source>
</evidence>
<keyword evidence="1" id="KW-1133">Transmembrane helix</keyword>